<dbReference type="PANTHER" id="PTHR39429:SF3">
    <property type="entry name" value="LIGHT-INDEPENDENT PROTOCHLOROPHYLLIDE REDUCTASE SUBUNIT N"/>
    <property type="match status" value="1"/>
</dbReference>
<dbReference type="InterPro" id="IPR010245">
    <property type="entry name" value="BchY"/>
</dbReference>
<feature type="compositionally biased region" description="Low complexity" evidence="5">
    <location>
        <begin position="64"/>
        <end position="73"/>
    </location>
</feature>
<keyword evidence="1" id="KW-0602">Photosynthesis</keyword>
<dbReference type="Gene3D" id="3.40.50.1980">
    <property type="entry name" value="Nitrogenase molybdenum iron protein domain"/>
    <property type="match status" value="2"/>
</dbReference>
<dbReference type="RefSeq" id="WP_245731011.1">
    <property type="nucleotide sequence ID" value="NZ_FNQM01000005.1"/>
</dbReference>
<dbReference type="GO" id="GO:0030494">
    <property type="term" value="P:bacteriochlorophyll biosynthetic process"/>
    <property type="evidence" value="ECO:0007669"/>
    <property type="project" value="UniProtKB-KW"/>
</dbReference>
<evidence type="ECO:0000256" key="3">
    <source>
        <dbReference type="ARBA" id="ARBA00023171"/>
    </source>
</evidence>
<dbReference type="SUPFAM" id="SSF53807">
    <property type="entry name" value="Helical backbone' metal receptor"/>
    <property type="match status" value="1"/>
</dbReference>
<accession>A0A1H4BA94</accession>
<organism evidence="7 8">
    <name type="scientific">Rubrimonas cliftonensis</name>
    <dbReference type="NCBI Taxonomy" id="89524"/>
    <lineage>
        <taxon>Bacteria</taxon>
        <taxon>Pseudomonadati</taxon>
        <taxon>Pseudomonadota</taxon>
        <taxon>Alphaproteobacteria</taxon>
        <taxon>Rhodobacterales</taxon>
        <taxon>Paracoccaceae</taxon>
        <taxon>Rubrimonas</taxon>
    </lineage>
</organism>
<proteinExistence type="predicted"/>
<evidence type="ECO:0000256" key="2">
    <source>
        <dbReference type="ARBA" id="ARBA00023002"/>
    </source>
</evidence>
<keyword evidence="4" id="KW-0077">Bacteriochlorophyll biosynthesis</keyword>
<dbReference type="STRING" id="89524.SAMN05444370_105101"/>
<keyword evidence="3" id="KW-0149">Chlorophyll biosynthesis</keyword>
<dbReference type="Pfam" id="PF00148">
    <property type="entry name" value="Oxidored_nitro"/>
    <property type="match status" value="1"/>
</dbReference>
<dbReference type="Proteomes" id="UP000198703">
    <property type="component" value="Unassembled WGS sequence"/>
</dbReference>
<dbReference type="GO" id="GO:0016731">
    <property type="term" value="F:oxidoreductase activity, acting on iron-sulfur proteins as donors, NAD or NADP as acceptor"/>
    <property type="evidence" value="ECO:0007669"/>
    <property type="project" value="InterPro"/>
</dbReference>
<feature type="domain" description="Nitrogenase/oxidoreductase component 1" evidence="6">
    <location>
        <begin position="120"/>
        <end position="508"/>
    </location>
</feature>
<evidence type="ECO:0000313" key="7">
    <source>
        <dbReference type="EMBL" id="SEA45061.1"/>
    </source>
</evidence>
<dbReference type="EMBL" id="FNQM01000005">
    <property type="protein sequence ID" value="SEA45061.1"/>
    <property type="molecule type" value="Genomic_DNA"/>
</dbReference>
<evidence type="ECO:0000313" key="8">
    <source>
        <dbReference type="Proteomes" id="UP000198703"/>
    </source>
</evidence>
<gene>
    <name evidence="7" type="ORF">SAMN05444370_105101</name>
</gene>
<dbReference type="AlphaFoldDB" id="A0A1H4BA94"/>
<reference evidence="7 8" key="1">
    <citation type="submission" date="2016-10" db="EMBL/GenBank/DDBJ databases">
        <authorList>
            <person name="de Groot N.N."/>
        </authorList>
    </citation>
    <scope>NUCLEOTIDE SEQUENCE [LARGE SCALE GENOMIC DNA]</scope>
    <source>
        <strain evidence="7 8">DSM 15345</strain>
    </source>
</reference>
<keyword evidence="8" id="KW-1185">Reference proteome</keyword>
<dbReference type="GO" id="GO:0015979">
    <property type="term" value="P:photosynthesis"/>
    <property type="evidence" value="ECO:0007669"/>
    <property type="project" value="UniProtKB-KW"/>
</dbReference>
<name>A0A1H4BA94_9RHOB</name>
<sequence>MDDPRTPAAAGAGEALYDEAGQTPLANEAADMRAEAAAMTKRAGTMRREAEAMAQKPEALPEDAASGPAASGPKSEDGAGCHGGRATLKAAAEAAGKSETLARYAADYPVGPHDKPQSMCPAFGSLRVGLRMRRTASVLSGSACCVYGLTFTSHFYGAKRTVGYVPFNSESLVTGKLFEDVRDAVHELADPERYDTIIVTNLCVPTASGVPLQLLPKEINGVRVVGIDVPGFGVPTHAEAKDVLAGAMLNYARKEAAAGPVAAPRAREERPTVTLLGEMFPADPMGIAAMLAPMGLAAGPVVPTREWRELYAALDCAVVGAIHPFYTASVREFEAAGRPVVGSAPVGVDGTAAWLKAVGEAAGVSAEKIAEAQNAMLPAIRGALAAMPINGRVTVSGYEGSELLVARLLIESGADVPYVGTACPRTKWSAPDREWLEARGVRVQFRASLEQDVAAVEEFGPDLAIGTTPVVQHAKEKATPGLYFTNLISARPLMGPAGAGSLAQVVNAAMGNKGRFDRMKDFFEGVGGGHAAGVWEDTPQDRPEFKAKYARKVAKLRANEEAIGS</sequence>
<protein>
    <submittedName>
        <fullName evidence="7">Chlorophyllide a reductase subunit Y</fullName>
    </submittedName>
</protein>
<dbReference type="NCBIfam" id="TIGR02015">
    <property type="entry name" value="BchY"/>
    <property type="match status" value="1"/>
</dbReference>
<dbReference type="PANTHER" id="PTHR39429">
    <property type="entry name" value="LIGHT-INDEPENDENT PROTOCHLOROPHYLLIDE REDUCTASE SUBUNIT N"/>
    <property type="match status" value="1"/>
</dbReference>
<evidence type="ECO:0000256" key="4">
    <source>
        <dbReference type="ARBA" id="ARBA00023181"/>
    </source>
</evidence>
<feature type="region of interest" description="Disordered" evidence="5">
    <location>
        <begin position="1"/>
        <end position="83"/>
    </location>
</feature>
<evidence type="ECO:0000256" key="5">
    <source>
        <dbReference type="SAM" id="MobiDB-lite"/>
    </source>
</evidence>
<dbReference type="InterPro" id="IPR000510">
    <property type="entry name" value="Nase/OxRdtase_comp1"/>
</dbReference>
<dbReference type="GO" id="GO:0016020">
    <property type="term" value="C:membrane"/>
    <property type="evidence" value="ECO:0007669"/>
    <property type="project" value="InterPro"/>
</dbReference>
<evidence type="ECO:0000259" key="6">
    <source>
        <dbReference type="Pfam" id="PF00148"/>
    </source>
</evidence>
<dbReference type="CDD" id="cd01980">
    <property type="entry name" value="Chlide_reductase_Y"/>
    <property type="match status" value="1"/>
</dbReference>
<evidence type="ECO:0000256" key="1">
    <source>
        <dbReference type="ARBA" id="ARBA00022531"/>
    </source>
</evidence>
<dbReference type="InterPro" id="IPR050293">
    <property type="entry name" value="LIPOR_BchN/ChlN"/>
</dbReference>
<keyword evidence="2" id="KW-0560">Oxidoreductase</keyword>